<name>A0ABZ2V965_9RHOB</name>
<evidence type="ECO:0000259" key="1">
    <source>
        <dbReference type="Pfam" id="PF14588"/>
    </source>
</evidence>
<evidence type="ECO:0000313" key="3">
    <source>
        <dbReference type="Proteomes" id="UP001440612"/>
    </source>
</evidence>
<sequence>MSAIETKLAELGVTLPDIGAAPKAAGNYLPFVTVDGMVYVSGQISQDENGPVKGVVGDTFTLEQGAEAAKLCAISLLTQLKVACDGDIDRLVRVVKLTGFVNSTPDFVDQPRVINGASDFFVAALGDKGRHARAAVSAASLPLGVAVEIEAIFQIK</sequence>
<dbReference type="Pfam" id="PF14588">
    <property type="entry name" value="YjgF_endoribonc"/>
    <property type="match status" value="1"/>
</dbReference>
<dbReference type="RefSeq" id="WP_341368015.1">
    <property type="nucleotide sequence ID" value="NZ_CP150951.2"/>
</dbReference>
<dbReference type="EMBL" id="CP150951">
    <property type="protein sequence ID" value="WZC49905.1"/>
    <property type="molecule type" value="Genomic_DNA"/>
</dbReference>
<feature type="domain" description="Endoribonuclease L-PSP/chorismate mutase-like" evidence="1">
    <location>
        <begin position="5"/>
        <end position="144"/>
    </location>
</feature>
<accession>A0ABZ2V965</accession>
<dbReference type="CDD" id="cd02199">
    <property type="entry name" value="YjgF_YER057c_UK114_like_1"/>
    <property type="match status" value="1"/>
</dbReference>
<dbReference type="InterPro" id="IPR035959">
    <property type="entry name" value="RutC-like_sf"/>
</dbReference>
<dbReference type="Gene3D" id="3.30.1330.40">
    <property type="entry name" value="RutC-like"/>
    <property type="match status" value="1"/>
</dbReference>
<dbReference type="Proteomes" id="UP001440612">
    <property type="component" value="Chromosome"/>
</dbReference>
<dbReference type="InterPro" id="IPR013813">
    <property type="entry name" value="Endoribo_LPSP/chorism_mut-like"/>
</dbReference>
<dbReference type="PANTHER" id="PTHR43760:SF1">
    <property type="entry name" value="ENDORIBONUCLEASE L-PSP_CHORISMATE MUTASE-LIKE DOMAIN-CONTAINING PROTEIN"/>
    <property type="match status" value="1"/>
</dbReference>
<dbReference type="PANTHER" id="PTHR43760">
    <property type="entry name" value="ENDORIBONUCLEASE-RELATED"/>
    <property type="match status" value="1"/>
</dbReference>
<evidence type="ECO:0000313" key="2">
    <source>
        <dbReference type="EMBL" id="WZC49905.1"/>
    </source>
</evidence>
<gene>
    <name evidence="2" type="ORF">AABB29_04445</name>
</gene>
<proteinExistence type="predicted"/>
<organism evidence="2 3">
    <name type="scientific">Yoonia phaeophyticola</name>
    <dbReference type="NCBI Taxonomy" id="3137369"/>
    <lineage>
        <taxon>Bacteria</taxon>
        <taxon>Pseudomonadati</taxon>
        <taxon>Pseudomonadota</taxon>
        <taxon>Alphaproteobacteria</taxon>
        <taxon>Rhodobacterales</taxon>
        <taxon>Paracoccaceae</taxon>
        <taxon>Yoonia</taxon>
    </lineage>
</organism>
<keyword evidence="3" id="KW-1185">Reference proteome</keyword>
<dbReference type="SUPFAM" id="SSF55298">
    <property type="entry name" value="YjgF-like"/>
    <property type="match status" value="1"/>
</dbReference>
<reference evidence="3" key="1">
    <citation type="submission" date="2024-04" db="EMBL/GenBank/DDBJ databases">
        <title>Phylogenomic analyses of a clade within the roseobacter group suggest taxonomic reassignments of species of the genera Aestuariivita, Citreicella, Loktanella, Nautella, Pelagibaca, Ruegeria, Thalassobius, Thiobacimonas and Tropicibacter, and the proposal o.</title>
        <authorList>
            <person name="Jeon C.O."/>
        </authorList>
    </citation>
    <scope>NUCLEOTIDE SEQUENCE [LARGE SCALE GENOMIC DNA]</scope>
    <source>
        <strain evidence="3">BS5-3</strain>
    </source>
</reference>
<protein>
    <submittedName>
        <fullName evidence="2">RidA family protein</fullName>
    </submittedName>
</protein>